<reference evidence="2 3" key="1">
    <citation type="journal article" date="2018" name="Nat. Ecol. Evol.">
        <title>Pezizomycetes genomes reveal the molecular basis of ectomycorrhizal truffle lifestyle.</title>
        <authorList>
            <person name="Murat C."/>
            <person name="Payen T."/>
            <person name="Noel B."/>
            <person name="Kuo A."/>
            <person name="Morin E."/>
            <person name="Chen J."/>
            <person name="Kohler A."/>
            <person name="Krizsan K."/>
            <person name="Balestrini R."/>
            <person name="Da Silva C."/>
            <person name="Montanini B."/>
            <person name="Hainaut M."/>
            <person name="Levati E."/>
            <person name="Barry K.W."/>
            <person name="Belfiori B."/>
            <person name="Cichocki N."/>
            <person name="Clum A."/>
            <person name="Dockter R.B."/>
            <person name="Fauchery L."/>
            <person name="Guy J."/>
            <person name="Iotti M."/>
            <person name="Le Tacon F."/>
            <person name="Lindquist E.A."/>
            <person name="Lipzen A."/>
            <person name="Malagnac F."/>
            <person name="Mello A."/>
            <person name="Molinier V."/>
            <person name="Miyauchi S."/>
            <person name="Poulain J."/>
            <person name="Riccioni C."/>
            <person name="Rubini A."/>
            <person name="Sitrit Y."/>
            <person name="Splivallo R."/>
            <person name="Traeger S."/>
            <person name="Wang M."/>
            <person name="Zifcakova L."/>
            <person name="Wipf D."/>
            <person name="Zambonelli A."/>
            <person name="Paolocci F."/>
            <person name="Nowrousian M."/>
            <person name="Ottonello S."/>
            <person name="Baldrian P."/>
            <person name="Spatafora J.W."/>
            <person name="Henrissat B."/>
            <person name="Nagy L.G."/>
            <person name="Aury J.M."/>
            <person name="Wincker P."/>
            <person name="Grigoriev I.V."/>
            <person name="Bonfante P."/>
            <person name="Martin F.M."/>
        </authorList>
    </citation>
    <scope>NUCLEOTIDE SEQUENCE [LARGE SCALE GENOMIC DNA]</scope>
    <source>
        <strain evidence="2 3">RN42</strain>
    </source>
</reference>
<organism evidence="2 3">
    <name type="scientific">Ascobolus immersus RN42</name>
    <dbReference type="NCBI Taxonomy" id="1160509"/>
    <lineage>
        <taxon>Eukaryota</taxon>
        <taxon>Fungi</taxon>
        <taxon>Dikarya</taxon>
        <taxon>Ascomycota</taxon>
        <taxon>Pezizomycotina</taxon>
        <taxon>Pezizomycetes</taxon>
        <taxon>Pezizales</taxon>
        <taxon>Ascobolaceae</taxon>
        <taxon>Ascobolus</taxon>
    </lineage>
</organism>
<feature type="region of interest" description="Disordered" evidence="1">
    <location>
        <begin position="51"/>
        <end position="82"/>
    </location>
</feature>
<dbReference type="EMBL" id="ML119775">
    <property type="protein sequence ID" value="RPA74990.1"/>
    <property type="molecule type" value="Genomic_DNA"/>
</dbReference>
<gene>
    <name evidence="2" type="ORF">BJ508DRAFT_365936</name>
</gene>
<name>A0A3N4HT59_ASCIM</name>
<dbReference type="Proteomes" id="UP000275078">
    <property type="component" value="Unassembled WGS sequence"/>
</dbReference>
<proteinExistence type="predicted"/>
<protein>
    <submittedName>
        <fullName evidence="2">Uncharacterized protein</fullName>
    </submittedName>
</protein>
<evidence type="ECO:0000256" key="1">
    <source>
        <dbReference type="SAM" id="MobiDB-lite"/>
    </source>
</evidence>
<keyword evidence="3" id="KW-1185">Reference proteome</keyword>
<evidence type="ECO:0000313" key="2">
    <source>
        <dbReference type="EMBL" id="RPA74990.1"/>
    </source>
</evidence>
<evidence type="ECO:0000313" key="3">
    <source>
        <dbReference type="Proteomes" id="UP000275078"/>
    </source>
</evidence>
<dbReference type="AlphaFoldDB" id="A0A3N4HT59"/>
<sequence length="222" mass="25893">MAEPEKKHKAMEAVKKYFQYPSEHFEGGNTRHKTVESWLDETRDNILDELRAESEAPANTDTSTAAIYEPDDDPKSDSDESFTSGITVQVVTSSWVRESQNYVFPETGVLWSKLEKFAKYGKLDDRPPLPEQHRNFYDLCAFLTRENLRQSIRRARLMDHNRQTELDTFNALYQDYWLTVCAFMGQDEDALRRTELRARAIIDKLLEKVAKQFDWTSEPPEA</sequence>
<accession>A0A3N4HT59</accession>